<dbReference type="EMBL" id="OE000850">
    <property type="protein sequence ID" value="CAD7455221.1"/>
    <property type="molecule type" value="Genomic_DNA"/>
</dbReference>
<accession>A0A7R9IDA9</accession>
<name>A0A7R9IDA9_9NEOP</name>
<sequence>MASTSRSRNENEYTLYEILTLLEDSGVPVRSDEEIQLNIQPPNNANDDVTDDDSGDEDVVTTNNLPRSQLLAPTELPQLIQDANKEENNIVGDPLEPAVKKMNRKTEKKIYDWSSQDLNADWTYTAHVIRILKVLGRPDRKRDLWGQRPLLVSNDNHQYTLRACPRVVIWGPLVYGMTVPKTQKVLAPPALNTVCIFHLFDQLCGLIVKSFWLQIPKPRVQSLTHLCSGSGTGKTQSCEYKI</sequence>
<feature type="compositionally biased region" description="Acidic residues" evidence="1">
    <location>
        <begin position="48"/>
        <end position="59"/>
    </location>
</feature>
<evidence type="ECO:0000313" key="2">
    <source>
        <dbReference type="EMBL" id="CAD7455221.1"/>
    </source>
</evidence>
<feature type="compositionally biased region" description="Polar residues" evidence="1">
    <location>
        <begin position="37"/>
        <end position="46"/>
    </location>
</feature>
<protein>
    <submittedName>
        <fullName evidence="2">Uncharacterized protein</fullName>
    </submittedName>
</protein>
<organism evidence="2">
    <name type="scientific">Timema tahoe</name>
    <dbReference type="NCBI Taxonomy" id="61484"/>
    <lineage>
        <taxon>Eukaryota</taxon>
        <taxon>Metazoa</taxon>
        <taxon>Ecdysozoa</taxon>
        <taxon>Arthropoda</taxon>
        <taxon>Hexapoda</taxon>
        <taxon>Insecta</taxon>
        <taxon>Pterygota</taxon>
        <taxon>Neoptera</taxon>
        <taxon>Polyneoptera</taxon>
        <taxon>Phasmatodea</taxon>
        <taxon>Timematodea</taxon>
        <taxon>Timematoidea</taxon>
        <taxon>Timematidae</taxon>
        <taxon>Timema</taxon>
    </lineage>
</organism>
<gene>
    <name evidence="2" type="ORF">TTEB3V08_LOCUS3301</name>
</gene>
<evidence type="ECO:0000256" key="1">
    <source>
        <dbReference type="SAM" id="MobiDB-lite"/>
    </source>
</evidence>
<reference evidence="2" key="1">
    <citation type="submission" date="2020-11" db="EMBL/GenBank/DDBJ databases">
        <authorList>
            <person name="Tran Van P."/>
        </authorList>
    </citation>
    <scope>NUCLEOTIDE SEQUENCE</scope>
</reference>
<feature type="region of interest" description="Disordered" evidence="1">
    <location>
        <begin position="36"/>
        <end position="67"/>
    </location>
</feature>
<dbReference type="AlphaFoldDB" id="A0A7R9IDA9"/>
<proteinExistence type="predicted"/>